<proteinExistence type="predicted"/>
<protein>
    <submittedName>
        <fullName evidence="2">Uncharacterized protein</fullName>
    </submittedName>
</protein>
<keyword evidence="1" id="KW-1133">Transmembrane helix</keyword>
<name>A0A3G5AAG2_9VIRU</name>
<keyword evidence="1" id="KW-0472">Membrane</keyword>
<keyword evidence="1" id="KW-0812">Transmembrane</keyword>
<organism evidence="2">
    <name type="scientific">Hyperionvirus sp</name>
    <dbReference type="NCBI Taxonomy" id="2487770"/>
    <lineage>
        <taxon>Viruses</taxon>
        <taxon>Varidnaviria</taxon>
        <taxon>Bamfordvirae</taxon>
        <taxon>Nucleocytoviricota</taxon>
        <taxon>Megaviricetes</taxon>
        <taxon>Imitervirales</taxon>
        <taxon>Mimiviridae</taxon>
        <taxon>Klosneuvirinae</taxon>
    </lineage>
</organism>
<evidence type="ECO:0000313" key="2">
    <source>
        <dbReference type="EMBL" id="AYV84220.1"/>
    </source>
</evidence>
<reference evidence="2" key="1">
    <citation type="submission" date="2018-10" db="EMBL/GenBank/DDBJ databases">
        <title>Hidden diversity of soil giant viruses.</title>
        <authorList>
            <person name="Schulz F."/>
            <person name="Alteio L."/>
            <person name="Goudeau D."/>
            <person name="Ryan E.M."/>
            <person name="Malmstrom R.R."/>
            <person name="Blanchard J."/>
            <person name="Woyke T."/>
        </authorList>
    </citation>
    <scope>NUCLEOTIDE SEQUENCE</scope>
    <source>
        <strain evidence="2">HYV1</strain>
    </source>
</reference>
<sequence length="73" mass="8199">MLSPFEIKWKDAAESDEDSMGGAVGASPRRAIDGWGELKYKWATMHTARATIMGVTKLISFLVSFLFFLFHTK</sequence>
<accession>A0A3G5AAG2</accession>
<evidence type="ECO:0000256" key="1">
    <source>
        <dbReference type="SAM" id="Phobius"/>
    </source>
</evidence>
<gene>
    <name evidence="2" type="ORF">Hyperionvirus19_44</name>
</gene>
<dbReference type="EMBL" id="MK072401">
    <property type="protein sequence ID" value="AYV84220.1"/>
    <property type="molecule type" value="Genomic_DNA"/>
</dbReference>
<feature type="transmembrane region" description="Helical" evidence="1">
    <location>
        <begin position="50"/>
        <end position="70"/>
    </location>
</feature>